<feature type="domain" description="WxL" evidence="1">
    <location>
        <begin position="850"/>
        <end position="1016"/>
    </location>
</feature>
<reference evidence="2 3" key="1">
    <citation type="submission" date="2017-02" db="EMBL/GenBank/DDBJ databases">
        <authorList>
            <person name="Peterson S.W."/>
        </authorList>
    </citation>
    <scope>NUCLEOTIDE SEQUENCE [LARGE SCALE GENOMIC DNA]</scope>
    <source>
        <strain evidence="2 3">ATCC BAA-1030</strain>
    </source>
</reference>
<gene>
    <name evidence="2" type="ORF">SAMN02745116_01034</name>
</gene>
<evidence type="ECO:0000313" key="2">
    <source>
        <dbReference type="EMBL" id="SJZ64381.1"/>
    </source>
</evidence>
<sequence>MKNKILLPISLLLTFALFFIVRTDNVEAAFEIKYSEQTESVLSNRGKVGTTEAFGGSTYDSYYLKMLMYSFDKLPTSDSSKRRADISRGSAGSTIYMNYLYKSTEPIQIELRLDEQNSRENTDNGSSSYRTTTGKYKVWRTLPNTNDVWTKIEIPIDFHDFEISAGRPYQFPFRVTAKYGGPGQIDVLRVKLTGLTSNTTSTKSTRIGVFDRTDNTMERSSNRELKFMHLGKANSNFGIEVDYEVRDKQTLNPKIPVRIVLPEHLTASQNNNVIWGNTFTFSPEALYYDQDPNMDNASQYDRERYLKSANLFKTQFEIERTLKGNQTGTKFENESWNELSYRMVPGTLKSWLYDGLGRRLETDYTVEGAGGSLTTQTMANVDVNGYAEAMRWETIAGKDGSRSSQINFSFKTNANVQLVGELTGDPIPGVEFEAFLDSDGFYSCGKFTTGADGKFSIPQDRGLQLNGLVYFEMKTSLSGYAPFPNMVSGYTTNGSTIVLKLKETSANVKINPLTDDQTSNSSLFADGSVLPGASLRAFRSSDNTATWNQIMAAKQFNTNTWQTPNVNPRFKSGEIVRVDITATPSGVSGAGTSVSTVVKDVTAPTATKLQYHLYRPDQVPTNLLYALTNIRDEFNIKDSNQNFTARWVNPIDETNLKTAVGTALDGTVLPFDVVLADEAGNERTISTELMVHNIPLTQMIPSIELQTDQMQTWNMDQLKQEIVTRANPVIKVYINGQEKIVDNKYIEFDNMDGLDPMSLDKGGSPRGSYKPTAHIKGSNIGTSMDIPLQFDVFVKNMFADILVKFEDKNGQTLEPTVRLTEQIGSTVDLSTKQAVHDAVNKIIARHYYLPVHPANETAVVVTGTGAIVTYVFEGTLQILSSPTTIDFGTSELPSTNKKIDAQSYDKVLDIWDNRHNRSSWKLTFELLQPFEDSNNKIYPWSLHYVNTSNQDITISPATGSVLLHSESNLASSNKNNWRLSDDWTNKKGFYLDVPQKSTSQTGGYQAVVEWRLVDGP</sequence>
<dbReference type="RefSeq" id="WP_078806959.1">
    <property type="nucleotide sequence ID" value="NZ_FUXI01000009.1"/>
</dbReference>
<dbReference type="InterPro" id="IPR027994">
    <property type="entry name" value="WxL_dom"/>
</dbReference>
<accession>A0A1T4MBX3</accession>
<dbReference type="Proteomes" id="UP000190328">
    <property type="component" value="Unassembled WGS sequence"/>
</dbReference>
<protein>
    <recommendedName>
        <fullName evidence="1">WxL domain-containing protein</fullName>
    </recommendedName>
</protein>
<keyword evidence="3" id="KW-1185">Reference proteome</keyword>
<dbReference type="OrthoDB" id="2306834at2"/>
<organism evidence="2 3">
    <name type="scientific">Pilibacter termitis</name>
    <dbReference type="NCBI Taxonomy" id="263852"/>
    <lineage>
        <taxon>Bacteria</taxon>
        <taxon>Bacillati</taxon>
        <taxon>Bacillota</taxon>
        <taxon>Bacilli</taxon>
        <taxon>Lactobacillales</taxon>
        <taxon>Enterococcaceae</taxon>
        <taxon>Pilibacter</taxon>
    </lineage>
</organism>
<evidence type="ECO:0000259" key="1">
    <source>
        <dbReference type="Pfam" id="PF13731"/>
    </source>
</evidence>
<dbReference type="AlphaFoldDB" id="A0A1T4MBX3"/>
<dbReference type="Pfam" id="PF13731">
    <property type="entry name" value="WxL"/>
    <property type="match status" value="1"/>
</dbReference>
<proteinExistence type="predicted"/>
<dbReference type="EMBL" id="FUXI01000009">
    <property type="protein sequence ID" value="SJZ64381.1"/>
    <property type="molecule type" value="Genomic_DNA"/>
</dbReference>
<evidence type="ECO:0000313" key="3">
    <source>
        <dbReference type="Proteomes" id="UP000190328"/>
    </source>
</evidence>
<name>A0A1T4MBX3_9ENTE</name>